<dbReference type="AlphaFoldDB" id="B4PBB6"/>
<dbReference type="OrthoDB" id="410807at2759"/>
<dbReference type="PANTHER" id="PTHR35826">
    <property type="entry name" value="PROTEIN ATP6V1FNB-LIKE"/>
    <property type="match status" value="1"/>
</dbReference>
<feature type="compositionally biased region" description="Basic and acidic residues" evidence="1">
    <location>
        <begin position="38"/>
        <end position="54"/>
    </location>
</feature>
<dbReference type="KEGG" id="dya:Dyak_GE14411"/>
<gene>
    <name evidence="3" type="primary">Dyak\GE14411</name>
    <name evidence="3" type="synonym">dyak_GLEANR_14534</name>
    <name evidence="3" type="synonym">GE14411</name>
    <name evidence="3" type="ORF">Dyak_GE14411</name>
</gene>
<reference evidence="3 4" key="1">
    <citation type="journal article" date="2007" name="Nature">
        <title>Evolution of genes and genomes on the Drosophila phylogeny.</title>
        <authorList>
            <consortium name="Drosophila 12 Genomes Consortium"/>
            <person name="Clark A.G."/>
            <person name="Eisen M.B."/>
            <person name="Smith D.R."/>
            <person name="Bergman C.M."/>
            <person name="Oliver B."/>
            <person name="Markow T.A."/>
            <person name="Kaufman T.C."/>
            <person name="Kellis M."/>
            <person name="Gelbart W."/>
            <person name="Iyer V.N."/>
            <person name="Pollard D.A."/>
            <person name="Sackton T.B."/>
            <person name="Larracuente A.M."/>
            <person name="Singh N.D."/>
            <person name="Abad J.P."/>
            <person name="Abt D.N."/>
            <person name="Adryan B."/>
            <person name="Aguade M."/>
            <person name="Akashi H."/>
            <person name="Anderson W.W."/>
            <person name="Aquadro C.F."/>
            <person name="Ardell D.H."/>
            <person name="Arguello R."/>
            <person name="Artieri C.G."/>
            <person name="Barbash D.A."/>
            <person name="Barker D."/>
            <person name="Barsanti P."/>
            <person name="Batterham P."/>
            <person name="Batzoglou S."/>
            <person name="Begun D."/>
            <person name="Bhutkar A."/>
            <person name="Blanco E."/>
            <person name="Bosak S.A."/>
            <person name="Bradley R.K."/>
            <person name="Brand A.D."/>
            <person name="Brent M.R."/>
            <person name="Brooks A.N."/>
            <person name="Brown R.H."/>
            <person name="Butlin R.K."/>
            <person name="Caggese C."/>
            <person name="Calvi B.R."/>
            <person name="Bernardo de Carvalho A."/>
            <person name="Caspi A."/>
            <person name="Castrezana S."/>
            <person name="Celniker S.E."/>
            <person name="Chang J.L."/>
            <person name="Chapple C."/>
            <person name="Chatterji S."/>
            <person name="Chinwalla A."/>
            <person name="Civetta A."/>
            <person name="Clifton S.W."/>
            <person name="Comeron J.M."/>
            <person name="Costello J.C."/>
            <person name="Coyne J.A."/>
            <person name="Daub J."/>
            <person name="David R.G."/>
            <person name="Delcher A.L."/>
            <person name="Delehaunty K."/>
            <person name="Do C.B."/>
            <person name="Ebling H."/>
            <person name="Edwards K."/>
            <person name="Eickbush T."/>
            <person name="Evans J.D."/>
            <person name="Filipski A."/>
            <person name="Findeiss S."/>
            <person name="Freyhult E."/>
            <person name="Fulton L."/>
            <person name="Fulton R."/>
            <person name="Garcia A.C."/>
            <person name="Gardiner A."/>
            <person name="Garfield D.A."/>
            <person name="Garvin B.E."/>
            <person name="Gibson G."/>
            <person name="Gilbert D."/>
            <person name="Gnerre S."/>
            <person name="Godfrey J."/>
            <person name="Good R."/>
            <person name="Gotea V."/>
            <person name="Gravely B."/>
            <person name="Greenberg A.J."/>
            <person name="Griffiths-Jones S."/>
            <person name="Gross S."/>
            <person name="Guigo R."/>
            <person name="Gustafson E.A."/>
            <person name="Haerty W."/>
            <person name="Hahn M.W."/>
            <person name="Halligan D.L."/>
            <person name="Halpern A.L."/>
            <person name="Halter G.M."/>
            <person name="Han M.V."/>
            <person name="Heger A."/>
            <person name="Hillier L."/>
            <person name="Hinrichs A.S."/>
            <person name="Holmes I."/>
            <person name="Hoskins R.A."/>
            <person name="Hubisz M.J."/>
            <person name="Hultmark D."/>
            <person name="Huntley M.A."/>
            <person name="Jaffe D.B."/>
            <person name="Jagadeeshan S."/>
            <person name="Jeck W.R."/>
            <person name="Johnson J."/>
            <person name="Jones C.D."/>
            <person name="Jordan W.C."/>
            <person name="Karpen G.H."/>
            <person name="Kataoka E."/>
            <person name="Keightley P.D."/>
            <person name="Kheradpour P."/>
            <person name="Kirkness E.F."/>
            <person name="Koerich L.B."/>
            <person name="Kristiansen K."/>
            <person name="Kudrna D."/>
            <person name="Kulathinal R.J."/>
            <person name="Kumar S."/>
            <person name="Kwok R."/>
            <person name="Lander E."/>
            <person name="Langley C.H."/>
            <person name="Lapoint R."/>
            <person name="Lazzaro B.P."/>
            <person name="Lee S.J."/>
            <person name="Levesque L."/>
            <person name="Li R."/>
            <person name="Lin C.F."/>
            <person name="Lin M.F."/>
            <person name="Lindblad-Toh K."/>
            <person name="Llopart A."/>
            <person name="Long M."/>
            <person name="Low L."/>
            <person name="Lozovsky E."/>
            <person name="Lu J."/>
            <person name="Luo M."/>
            <person name="Machado C.A."/>
            <person name="Makalowski W."/>
            <person name="Marzo M."/>
            <person name="Matsuda M."/>
            <person name="Matzkin L."/>
            <person name="McAllister B."/>
            <person name="McBride C.S."/>
            <person name="McKernan B."/>
            <person name="McKernan K."/>
            <person name="Mendez-Lago M."/>
            <person name="Minx P."/>
            <person name="Mollenhauer M.U."/>
            <person name="Montooth K."/>
            <person name="Mount S.M."/>
            <person name="Mu X."/>
            <person name="Myers E."/>
            <person name="Negre B."/>
            <person name="Newfeld S."/>
            <person name="Nielsen R."/>
            <person name="Noor M.A."/>
            <person name="O'Grady P."/>
            <person name="Pachter L."/>
            <person name="Papaceit M."/>
            <person name="Parisi M.J."/>
            <person name="Parisi M."/>
            <person name="Parts L."/>
            <person name="Pedersen J.S."/>
            <person name="Pesole G."/>
            <person name="Phillippy A.M."/>
            <person name="Ponting C.P."/>
            <person name="Pop M."/>
            <person name="Porcelli D."/>
            <person name="Powell J.R."/>
            <person name="Prohaska S."/>
            <person name="Pruitt K."/>
            <person name="Puig M."/>
            <person name="Quesneville H."/>
            <person name="Ram K.R."/>
            <person name="Rand D."/>
            <person name="Rasmussen M.D."/>
            <person name="Reed L.K."/>
            <person name="Reenan R."/>
            <person name="Reily A."/>
            <person name="Remington K.A."/>
            <person name="Rieger T.T."/>
            <person name="Ritchie M.G."/>
            <person name="Robin C."/>
            <person name="Rogers Y.H."/>
            <person name="Rohde C."/>
            <person name="Rozas J."/>
            <person name="Rubenfield M.J."/>
            <person name="Ruiz A."/>
            <person name="Russo S."/>
            <person name="Salzberg S.L."/>
            <person name="Sanchez-Gracia A."/>
            <person name="Saranga D.J."/>
            <person name="Sato H."/>
            <person name="Schaeffer S.W."/>
            <person name="Schatz M.C."/>
            <person name="Schlenke T."/>
            <person name="Schwartz R."/>
            <person name="Segarra C."/>
            <person name="Singh R.S."/>
            <person name="Sirot L."/>
            <person name="Sirota M."/>
            <person name="Sisneros N.B."/>
            <person name="Smith C.D."/>
            <person name="Smith T.F."/>
            <person name="Spieth J."/>
            <person name="Stage D.E."/>
            <person name="Stark A."/>
            <person name="Stephan W."/>
            <person name="Strausberg R.L."/>
            <person name="Strempel S."/>
            <person name="Sturgill D."/>
            <person name="Sutton G."/>
            <person name="Sutton G.G."/>
            <person name="Tao W."/>
            <person name="Teichmann S."/>
            <person name="Tobari Y.N."/>
            <person name="Tomimura Y."/>
            <person name="Tsolas J.M."/>
            <person name="Valente V.L."/>
            <person name="Venter E."/>
            <person name="Venter J.C."/>
            <person name="Vicario S."/>
            <person name="Vieira F.G."/>
            <person name="Vilella A.J."/>
            <person name="Villasante A."/>
            <person name="Walenz B."/>
            <person name="Wang J."/>
            <person name="Wasserman M."/>
            <person name="Watts T."/>
            <person name="Wilson D."/>
            <person name="Wilson R.K."/>
            <person name="Wing R.A."/>
            <person name="Wolfner M.F."/>
            <person name="Wong A."/>
            <person name="Wong G.K."/>
            <person name="Wu C.I."/>
            <person name="Wu G."/>
            <person name="Yamamoto D."/>
            <person name="Yang H.P."/>
            <person name="Yang S.P."/>
            <person name="Yorke J.A."/>
            <person name="Yoshida K."/>
            <person name="Zdobnov E."/>
            <person name="Zhang P."/>
            <person name="Zhang Y."/>
            <person name="Zimin A.V."/>
            <person name="Baldwin J."/>
            <person name="Abdouelleil A."/>
            <person name="Abdulkadir J."/>
            <person name="Abebe A."/>
            <person name="Abera B."/>
            <person name="Abreu J."/>
            <person name="Acer S.C."/>
            <person name="Aftuck L."/>
            <person name="Alexander A."/>
            <person name="An P."/>
            <person name="Anderson E."/>
            <person name="Anderson S."/>
            <person name="Arachi H."/>
            <person name="Azer M."/>
            <person name="Bachantsang P."/>
            <person name="Barry A."/>
            <person name="Bayul T."/>
            <person name="Berlin A."/>
            <person name="Bessette D."/>
            <person name="Bloom T."/>
            <person name="Blye J."/>
            <person name="Boguslavskiy L."/>
            <person name="Bonnet C."/>
            <person name="Boukhgalter B."/>
            <person name="Bourzgui I."/>
            <person name="Brown A."/>
            <person name="Cahill P."/>
            <person name="Channer S."/>
            <person name="Cheshatsang Y."/>
            <person name="Chuda L."/>
            <person name="Citroen M."/>
            <person name="Collymore A."/>
            <person name="Cooke P."/>
            <person name="Costello M."/>
            <person name="D'Aco K."/>
            <person name="Daza R."/>
            <person name="De Haan G."/>
            <person name="DeGray S."/>
            <person name="DeMaso C."/>
            <person name="Dhargay N."/>
            <person name="Dooley K."/>
            <person name="Dooley E."/>
            <person name="Doricent M."/>
            <person name="Dorje P."/>
            <person name="Dorjee K."/>
            <person name="Dupes A."/>
            <person name="Elong R."/>
            <person name="Falk J."/>
            <person name="Farina A."/>
            <person name="Faro S."/>
            <person name="Ferguson D."/>
            <person name="Fisher S."/>
            <person name="Foley C.D."/>
            <person name="Franke A."/>
            <person name="Friedrich D."/>
            <person name="Gadbois L."/>
            <person name="Gearin G."/>
            <person name="Gearin C.R."/>
            <person name="Giannoukos G."/>
            <person name="Goode T."/>
            <person name="Graham J."/>
            <person name="Grandbois E."/>
            <person name="Grewal S."/>
            <person name="Gyaltsen K."/>
            <person name="Hafez N."/>
            <person name="Hagos B."/>
            <person name="Hall J."/>
            <person name="Henson C."/>
            <person name="Hollinger A."/>
            <person name="Honan T."/>
            <person name="Huard M.D."/>
            <person name="Hughes L."/>
            <person name="Hurhula B."/>
            <person name="Husby M.E."/>
            <person name="Kamat A."/>
            <person name="Kanga B."/>
            <person name="Kashin S."/>
            <person name="Khazanovich D."/>
            <person name="Kisner P."/>
            <person name="Lance K."/>
            <person name="Lara M."/>
            <person name="Lee W."/>
            <person name="Lennon N."/>
            <person name="Letendre F."/>
            <person name="LeVine R."/>
            <person name="Lipovsky A."/>
            <person name="Liu X."/>
            <person name="Liu J."/>
            <person name="Liu S."/>
            <person name="Lokyitsang T."/>
            <person name="Lokyitsang Y."/>
            <person name="Lubonja R."/>
            <person name="Lui A."/>
            <person name="MacDonald P."/>
            <person name="Magnisalis V."/>
            <person name="Maru K."/>
            <person name="Matthews C."/>
            <person name="McCusker W."/>
            <person name="McDonough S."/>
            <person name="Mehta T."/>
            <person name="Meldrim J."/>
            <person name="Meneus L."/>
            <person name="Mihai O."/>
            <person name="Mihalev A."/>
            <person name="Mihova T."/>
            <person name="Mittelman R."/>
            <person name="Mlenga V."/>
            <person name="Montmayeur A."/>
            <person name="Mulrain L."/>
            <person name="Navidi A."/>
            <person name="Naylor J."/>
            <person name="Negash T."/>
            <person name="Nguyen T."/>
            <person name="Nguyen N."/>
            <person name="Nicol R."/>
            <person name="Norbu C."/>
            <person name="Norbu N."/>
            <person name="Novod N."/>
            <person name="O'Neill B."/>
            <person name="Osman S."/>
            <person name="Markiewicz E."/>
            <person name="Oyono O.L."/>
            <person name="Patti C."/>
            <person name="Phunkhang P."/>
            <person name="Pierre F."/>
            <person name="Priest M."/>
            <person name="Raghuraman S."/>
            <person name="Rege F."/>
            <person name="Reyes R."/>
            <person name="Rise C."/>
            <person name="Rogov P."/>
            <person name="Ross K."/>
            <person name="Ryan E."/>
            <person name="Settipalli S."/>
            <person name="Shea T."/>
            <person name="Sherpa N."/>
            <person name="Shi L."/>
            <person name="Shih D."/>
            <person name="Sparrow T."/>
            <person name="Spaulding J."/>
            <person name="Stalker J."/>
            <person name="Stange-Thomann N."/>
            <person name="Stavropoulos S."/>
            <person name="Stone C."/>
            <person name="Strader C."/>
            <person name="Tesfaye S."/>
            <person name="Thomson T."/>
            <person name="Thoulutsang Y."/>
            <person name="Thoulutsang D."/>
            <person name="Topham K."/>
            <person name="Topping I."/>
            <person name="Tsamla T."/>
            <person name="Vassiliev H."/>
            <person name="Vo A."/>
            <person name="Wangchuk T."/>
            <person name="Wangdi T."/>
            <person name="Weiand M."/>
            <person name="Wilkinson J."/>
            <person name="Wilson A."/>
            <person name="Yadav S."/>
            <person name="Young G."/>
            <person name="Yu Q."/>
            <person name="Zembek L."/>
            <person name="Zhong D."/>
            <person name="Zimmer A."/>
            <person name="Zwirko Z."/>
            <person name="Jaffe D.B."/>
            <person name="Alvarez P."/>
            <person name="Brockman W."/>
            <person name="Butler J."/>
            <person name="Chin C."/>
            <person name="Gnerre S."/>
            <person name="Grabherr M."/>
            <person name="Kleber M."/>
            <person name="Mauceli E."/>
            <person name="MacCallum I."/>
        </authorList>
    </citation>
    <scope>NUCLEOTIDE SEQUENCE [LARGE SCALE GENOMIC DNA]</scope>
    <source>
        <strain evidence="4">Tai18E2 / Tucson 14021-0261.01</strain>
    </source>
</reference>
<evidence type="ECO:0000256" key="1">
    <source>
        <dbReference type="SAM" id="MobiDB-lite"/>
    </source>
</evidence>
<keyword evidence="4" id="KW-1185">Reference proteome</keyword>
<dbReference type="PhylomeDB" id="B4PBB6"/>
<feature type="domain" description="Sperm microtubule inner protein 1 C-terminal" evidence="2">
    <location>
        <begin position="140"/>
        <end position="196"/>
    </location>
</feature>
<dbReference type="PANTHER" id="PTHR35826:SF1">
    <property type="entry name" value="PROTEIN ATP6V1FNB-LIKE"/>
    <property type="match status" value="1"/>
</dbReference>
<dbReference type="EMBL" id="CM000158">
    <property type="protein sequence ID" value="EDW92548.1"/>
    <property type="molecule type" value="Genomic_DNA"/>
</dbReference>
<dbReference type="eggNOG" id="ENOG502TCFV">
    <property type="taxonomic scope" value="Eukaryota"/>
</dbReference>
<name>B4PBB6_DROYA</name>
<evidence type="ECO:0000259" key="2">
    <source>
        <dbReference type="Pfam" id="PF22589"/>
    </source>
</evidence>
<dbReference type="InterPro" id="IPR054323">
    <property type="entry name" value="SPMIP1_C"/>
</dbReference>
<reference evidence="3 4" key="2">
    <citation type="journal article" date="2007" name="PLoS Biol.">
        <title>Principles of genome evolution in the Drosophila melanogaster species group.</title>
        <authorList>
            <person name="Ranz J.M."/>
            <person name="Maurin D."/>
            <person name="Chan Y.S."/>
            <person name="von Grotthuss M."/>
            <person name="Hillier L.W."/>
            <person name="Roote J."/>
            <person name="Ashburner M."/>
            <person name="Bergman C.M."/>
        </authorList>
    </citation>
    <scope>NUCLEOTIDE SEQUENCE [LARGE SCALE GENOMIC DNA]</scope>
    <source>
        <strain evidence="4">Tai18E2 / Tucson 14021-0261.01</strain>
    </source>
</reference>
<protein>
    <recommendedName>
        <fullName evidence="2">Sperm microtubule inner protein 1 C-terminal domain-containing protein</fullName>
    </recommendedName>
</protein>
<dbReference type="Pfam" id="PF22589">
    <property type="entry name" value="SPMIP1"/>
    <property type="match status" value="1"/>
</dbReference>
<feature type="region of interest" description="Disordered" evidence="1">
    <location>
        <begin position="74"/>
        <end position="95"/>
    </location>
</feature>
<dbReference type="HOGENOM" id="CLU_1333160_0_0_1"/>
<dbReference type="Proteomes" id="UP000002282">
    <property type="component" value="Chromosome 2R"/>
</dbReference>
<proteinExistence type="predicted"/>
<evidence type="ECO:0000313" key="4">
    <source>
        <dbReference type="Proteomes" id="UP000002282"/>
    </source>
</evidence>
<organism evidence="3 4">
    <name type="scientific">Drosophila yakuba</name>
    <name type="common">Fruit fly</name>
    <dbReference type="NCBI Taxonomy" id="7245"/>
    <lineage>
        <taxon>Eukaryota</taxon>
        <taxon>Metazoa</taxon>
        <taxon>Ecdysozoa</taxon>
        <taxon>Arthropoda</taxon>
        <taxon>Hexapoda</taxon>
        <taxon>Insecta</taxon>
        <taxon>Pterygota</taxon>
        <taxon>Neoptera</taxon>
        <taxon>Endopterygota</taxon>
        <taxon>Diptera</taxon>
        <taxon>Brachycera</taxon>
        <taxon>Muscomorpha</taxon>
        <taxon>Ephydroidea</taxon>
        <taxon>Drosophilidae</taxon>
        <taxon>Drosophila</taxon>
        <taxon>Sophophora</taxon>
    </lineage>
</organism>
<evidence type="ECO:0000313" key="3">
    <source>
        <dbReference type="EMBL" id="EDW92548.1"/>
    </source>
</evidence>
<dbReference type="OMA" id="HFCIPVR"/>
<accession>B4PBB6</accession>
<feature type="region of interest" description="Disordered" evidence="1">
    <location>
        <begin position="19"/>
        <end position="62"/>
    </location>
</feature>
<sequence length="206" mass="23248">MQRIASVKSSNIRTSISVLHAEKDHNVAKTTPAAANLPDHKVSEKTPEKSESKTKCPPNRSTVLTSARPQMVRKANVGLTPRPGSLPGSAATRSTASSRSHHFCIPVRNFYTVTSRARRSHDHGVFLYHLSQLEQTGFAKSAVDPMKSVPAAELQLLHSGQRTSYLERRYERSPDDKYNYPEATSWRYGWFHRESDPLQKRVPRRD</sequence>